<dbReference type="PANTHER" id="PTHR21143:SF104">
    <property type="entry name" value="GUSTATORY RECEPTOR 8A-RELATED"/>
    <property type="match status" value="1"/>
</dbReference>
<evidence type="ECO:0000256" key="2">
    <source>
        <dbReference type="ARBA" id="ARBA00022475"/>
    </source>
</evidence>
<keyword evidence="10" id="KW-1185">Reference proteome</keyword>
<name>A0AAD8ERY6_DIPPU</name>
<comment type="subcellular location">
    <subcellularLocation>
        <location evidence="1 8">Cell membrane</location>
        <topology evidence="1 8">Multi-pass membrane protein</topology>
    </subcellularLocation>
</comment>
<dbReference type="PANTHER" id="PTHR21143">
    <property type="entry name" value="INVERTEBRATE GUSTATORY RECEPTOR"/>
    <property type="match status" value="1"/>
</dbReference>
<dbReference type="GO" id="GO:0008049">
    <property type="term" value="P:male courtship behavior"/>
    <property type="evidence" value="ECO:0007669"/>
    <property type="project" value="TreeGrafter"/>
</dbReference>
<dbReference type="Pfam" id="PF08395">
    <property type="entry name" value="7tm_7"/>
    <property type="match status" value="2"/>
</dbReference>
<evidence type="ECO:0000256" key="8">
    <source>
        <dbReference type="RuleBase" id="RU363108"/>
    </source>
</evidence>
<dbReference type="GO" id="GO:0030425">
    <property type="term" value="C:dendrite"/>
    <property type="evidence" value="ECO:0007669"/>
    <property type="project" value="TreeGrafter"/>
</dbReference>
<evidence type="ECO:0000256" key="6">
    <source>
        <dbReference type="ARBA" id="ARBA00023170"/>
    </source>
</evidence>
<protein>
    <recommendedName>
        <fullName evidence="8">Gustatory receptor</fullName>
    </recommendedName>
</protein>
<evidence type="ECO:0000256" key="3">
    <source>
        <dbReference type="ARBA" id="ARBA00022692"/>
    </source>
</evidence>
<dbReference type="AlphaFoldDB" id="A0AAD8ERY6"/>
<feature type="transmembrane region" description="Helical" evidence="8">
    <location>
        <begin position="131"/>
        <end position="151"/>
    </location>
</feature>
<accession>A0AAD8ERY6</accession>
<feature type="transmembrane region" description="Helical" evidence="8">
    <location>
        <begin position="171"/>
        <end position="191"/>
    </location>
</feature>
<evidence type="ECO:0000256" key="1">
    <source>
        <dbReference type="ARBA" id="ARBA00004651"/>
    </source>
</evidence>
<keyword evidence="4 8" id="KW-1133">Transmembrane helix</keyword>
<keyword evidence="3 8" id="KW-0812">Transmembrane</keyword>
<dbReference type="GO" id="GO:0043025">
    <property type="term" value="C:neuronal cell body"/>
    <property type="evidence" value="ECO:0007669"/>
    <property type="project" value="TreeGrafter"/>
</dbReference>
<dbReference type="GO" id="GO:0030424">
    <property type="term" value="C:axon"/>
    <property type="evidence" value="ECO:0007669"/>
    <property type="project" value="TreeGrafter"/>
</dbReference>
<comment type="function">
    <text evidence="8">Gustatory receptor which mediates acceptance or avoidance behavior, depending on its substrates.</text>
</comment>
<keyword evidence="6 8" id="KW-0675">Receptor</keyword>
<dbReference type="GO" id="GO:0005886">
    <property type="term" value="C:plasma membrane"/>
    <property type="evidence" value="ECO:0007669"/>
    <property type="project" value="UniProtKB-SubCell"/>
</dbReference>
<sequence>MDTDNAFSSLTPLHYLSKIFGLSLFDIFGRKKIPLFSTDLILSVLNLFLILAIELITIYKKIKIYPKMKWTLIITDTSIWISSTTTAVVCTLSAMFQSRKKITKAAQMLTQVDRLLIAKPKNFYLKIKNTLIAELAIAISFVTFIVGYHIYVWSSESINNMYLFGFYLTHIINFITNFQFCNMVQIIWYRFRIINKIISKMWNIVTDESKGRNWFILKRVNIRILDENNFNCWIDNKRKSRKELNITVYLYVALSFPTNVKANSCEGENIVHVICSSLFWALFFVIKMVLITTACSVATNESRKTPFILQSILLKQELNIDETEQVQMFCEQVMVRKLHLTACGFFDIDMSLLCSVAEAVTTYLVILVQT</sequence>
<keyword evidence="2 8" id="KW-1003">Cell membrane</keyword>
<reference evidence="9" key="2">
    <citation type="submission" date="2023-05" db="EMBL/GenBank/DDBJ databases">
        <authorList>
            <person name="Fouks B."/>
        </authorList>
    </citation>
    <scope>NUCLEOTIDE SEQUENCE</scope>
    <source>
        <strain evidence="9">Stay&amp;Tobe</strain>
        <tissue evidence="9">Testes</tissue>
    </source>
</reference>
<feature type="transmembrane region" description="Helical" evidence="8">
    <location>
        <begin position="40"/>
        <end position="59"/>
    </location>
</feature>
<reference evidence="9" key="1">
    <citation type="journal article" date="2023" name="IScience">
        <title>Live-bearing cockroach genome reveals convergent evolutionary mechanisms linked to viviparity in insects and beyond.</title>
        <authorList>
            <person name="Fouks B."/>
            <person name="Harrison M.C."/>
            <person name="Mikhailova A.A."/>
            <person name="Marchal E."/>
            <person name="English S."/>
            <person name="Carruthers M."/>
            <person name="Jennings E.C."/>
            <person name="Chiamaka E.L."/>
            <person name="Frigard R.A."/>
            <person name="Pippel M."/>
            <person name="Attardo G.M."/>
            <person name="Benoit J.B."/>
            <person name="Bornberg-Bauer E."/>
            <person name="Tobe S.S."/>
        </authorList>
    </citation>
    <scope>NUCLEOTIDE SEQUENCE</scope>
    <source>
        <strain evidence="9">Stay&amp;Tobe</strain>
    </source>
</reference>
<dbReference type="EMBL" id="JASPKZ010000465">
    <property type="protein sequence ID" value="KAJ9599879.1"/>
    <property type="molecule type" value="Genomic_DNA"/>
</dbReference>
<evidence type="ECO:0000256" key="4">
    <source>
        <dbReference type="ARBA" id="ARBA00022989"/>
    </source>
</evidence>
<comment type="caution">
    <text evidence="8">Lacks conserved residue(s) required for the propagation of feature annotation.</text>
</comment>
<evidence type="ECO:0000313" key="10">
    <source>
        <dbReference type="Proteomes" id="UP001233999"/>
    </source>
</evidence>
<feature type="non-terminal residue" evidence="9">
    <location>
        <position position="1"/>
    </location>
</feature>
<organism evidence="9 10">
    <name type="scientific">Diploptera punctata</name>
    <name type="common">Pacific beetle cockroach</name>
    <dbReference type="NCBI Taxonomy" id="6984"/>
    <lineage>
        <taxon>Eukaryota</taxon>
        <taxon>Metazoa</taxon>
        <taxon>Ecdysozoa</taxon>
        <taxon>Arthropoda</taxon>
        <taxon>Hexapoda</taxon>
        <taxon>Insecta</taxon>
        <taxon>Pterygota</taxon>
        <taxon>Neoptera</taxon>
        <taxon>Polyneoptera</taxon>
        <taxon>Dictyoptera</taxon>
        <taxon>Blattodea</taxon>
        <taxon>Blaberoidea</taxon>
        <taxon>Blaberidae</taxon>
        <taxon>Diplopterinae</taxon>
        <taxon>Diploptera</taxon>
    </lineage>
</organism>
<gene>
    <name evidence="9" type="ORF">L9F63_009826</name>
</gene>
<keyword evidence="5 8" id="KW-0472">Membrane</keyword>
<dbReference type="Proteomes" id="UP001233999">
    <property type="component" value="Unassembled WGS sequence"/>
</dbReference>
<feature type="transmembrane region" description="Helical" evidence="8">
    <location>
        <begin position="270"/>
        <end position="298"/>
    </location>
</feature>
<dbReference type="GO" id="GO:0050909">
    <property type="term" value="P:sensory perception of taste"/>
    <property type="evidence" value="ECO:0007669"/>
    <property type="project" value="InterPro"/>
</dbReference>
<dbReference type="InterPro" id="IPR013604">
    <property type="entry name" value="7TM_chemorcpt"/>
</dbReference>
<evidence type="ECO:0000256" key="7">
    <source>
        <dbReference type="ARBA" id="ARBA00023224"/>
    </source>
</evidence>
<dbReference type="GO" id="GO:0007635">
    <property type="term" value="P:chemosensory behavior"/>
    <property type="evidence" value="ECO:0007669"/>
    <property type="project" value="TreeGrafter"/>
</dbReference>
<proteinExistence type="inferred from homology"/>
<comment type="similarity">
    <text evidence="8">Belongs to the insect chemoreceptor superfamily. Gustatory receptor (GR) family.</text>
</comment>
<feature type="transmembrane region" description="Helical" evidence="8">
    <location>
        <begin position="79"/>
        <end position="96"/>
    </location>
</feature>
<dbReference type="GO" id="GO:0007165">
    <property type="term" value="P:signal transduction"/>
    <property type="evidence" value="ECO:0007669"/>
    <property type="project" value="UniProtKB-KW"/>
</dbReference>
<comment type="caution">
    <text evidence="9">The sequence shown here is derived from an EMBL/GenBank/DDBJ whole genome shotgun (WGS) entry which is preliminary data.</text>
</comment>
<evidence type="ECO:0000313" key="9">
    <source>
        <dbReference type="EMBL" id="KAJ9599879.1"/>
    </source>
</evidence>
<evidence type="ECO:0000256" key="5">
    <source>
        <dbReference type="ARBA" id="ARBA00023136"/>
    </source>
</evidence>
<keyword evidence="7 8" id="KW-0807">Transducer</keyword>